<comment type="caution">
    <text evidence="1">The sequence shown here is derived from an EMBL/GenBank/DDBJ whole genome shotgun (WGS) entry which is preliminary data.</text>
</comment>
<dbReference type="EMBL" id="MHVI01000003">
    <property type="protein sequence ID" value="OHA92558.1"/>
    <property type="molecule type" value="Genomic_DNA"/>
</dbReference>
<dbReference type="Proteomes" id="UP000177746">
    <property type="component" value="Unassembled WGS sequence"/>
</dbReference>
<evidence type="ECO:0000313" key="1">
    <source>
        <dbReference type="EMBL" id="OHA92558.1"/>
    </source>
</evidence>
<reference evidence="1 2" key="1">
    <citation type="journal article" date="2016" name="Nat. Commun.">
        <title>Thousands of microbial genomes shed light on interconnected biogeochemical processes in an aquifer system.</title>
        <authorList>
            <person name="Anantharaman K."/>
            <person name="Brown C.T."/>
            <person name="Hug L.A."/>
            <person name="Sharon I."/>
            <person name="Castelle C.J."/>
            <person name="Probst A.J."/>
            <person name="Thomas B.C."/>
            <person name="Singh A."/>
            <person name="Wilkins M.J."/>
            <person name="Karaoz U."/>
            <person name="Brodie E.L."/>
            <person name="Williams K.H."/>
            <person name="Hubbard S.S."/>
            <person name="Banfield J.F."/>
        </authorList>
    </citation>
    <scope>NUCLEOTIDE SEQUENCE [LARGE SCALE GENOMIC DNA]</scope>
</reference>
<protein>
    <submittedName>
        <fullName evidence="1">Uncharacterized protein</fullName>
    </submittedName>
</protein>
<gene>
    <name evidence="1" type="ORF">A2665_02400</name>
</gene>
<proteinExistence type="predicted"/>
<sequence length="264" mass="28631">MSPIRLTIALTVSVALISGAMWFRFVRIPPYSAQLVSVKAIEQLPPEEAFLEGLSKTDASLYATSTATLSQTDLIGRKLFLDFMALKSQGQATPENIKALADRYAEEIKNFEISIPKVNLDQIIVLLDSEENLAKYGNTMASIRNKYKNLVATQVENSGGDIKDTGSQAFSTFMGAVGKLYQASANELVLVGVPATLASNHLDLINNHLESAEVMASISNTSQDPVRAYAALNIYAQHTEKEAGLFLNIQKVMMANGIILESGV</sequence>
<name>A0A1G2T6A9_9BACT</name>
<dbReference type="AlphaFoldDB" id="A0A1G2T6A9"/>
<evidence type="ECO:0000313" key="2">
    <source>
        <dbReference type="Proteomes" id="UP000177746"/>
    </source>
</evidence>
<accession>A0A1G2T6A9</accession>
<organism evidence="1 2">
    <name type="scientific">Candidatus Zambryskibacteria bacterium RIFCSPHIGHO2_01_FULL_46_30</name>
    <dbReference type="NCBI Taxonomy" id="1802739"/>
    <lineage>
        <taxon>Bacteria</taxon>
        <taxon>Candidatus Zambryskiibacteriota</taxon>
    </lineage>
</organism>